<name>A0ABR4L301_9EURO</name>
<proteinExistence type="predicted"/>
<evidence type="ECO:0000313" key="2">
    <source>
        <dbReference type="EMBL" id="KAL2857863.1"/>
    </source>
</evidence>
<feature type="compositionally biased region" description="Low complexity" evidence="1">
    <location>
        <begin position="87"/>
        <end position="99"/>
    </location>
</feature>
<feature type="compositionally biased region" description="Polar residues" evidence="1">
    <location>
        <begin position="1"/>
        <end position="18"/>
    </location>
</feature>
<feature type="region of interest" description="Disordered" evidence="1">
    <location>
        <begin position="337"/>
        <end position="393"/>
    </location>
</feature>
<evidence type="ECO:0000313" key="3">
    <source>
        <dbReference type="Proteomes" id="UP001610446"/>
    </source>
</evidence>
<feature type="region of interest" description="Disordered" evidence="1">
    <location>
        <begin position="1"/>
        <end position="173"/>
    </location>
</feature>
<reference evidence="2 3" key="1">
    <citation type="submission" date="2024-07" db="EMBL/GenBank/DDBJ databases">
        <title>Section-level genome sequencing and comparative genomics of Aspergillus sections Usti and Cavernicolus.</title>
        <authorList>
            <consortium name="Lawrence Berkeley National Laboratory"/>
            <person name="Nybo J.L."/>
            <person name="Vesth T.C."/>
            <person name="Theobald S."/>
            <person name="Frisvad J.C."/>
            <person name="Larsen T.O."/>
            <person name="Kjaerboelling I."/>
            <person name="Rothschild-Mancinelli K."/>
            <person name="Lyhne E.K."/>
            <person name="Kogle M.E."/>
            <person name="Barry K."/>
            <person name="Clum A."/>
            <person name="Na H."/>
            <person name="Ledsgaard L."/>
            <person name="Lin J."/>
            <person name="Lipzen A."/>
            <person name="Kuo A."/>
            <person name="Riley R."/>
            <person name="Mondo S."/>
            <person name="Labutti K."/>
            <person name="Haridas S."/>
            <person name="Pangalinan J."/>
            <person name="Salamov A.A."/>
            <person name="Simmons B.A."/>
            <person name="Magnuson J.K."/>
            <person name="Chen J."/>
            <person name="Drula E."/>
            <person name="Henrissat B."/>
            <person name="Wiebenga A."/>
            <person name="Lubbers R.J."/>
            <person name="Gomes A.C."/>
            <person name="Makela M.R."/>
            <person name="Stajich J."/>
            <person name="Grigoriev I.V."/>
            <person name="Mortensen U.H."/>
            <person name="De Vries R.P."/>
            <person name="Baker S.E."/>
            <person name="Andersen M.R."/>
        </authorList>
    </citation>
    <scope>NUCLEOTIDE SEQUENCE [LARGE SCALE GENOMIC DNA]</scope>
    <source>
        <strain evidence="2 3">CBS 123904</strain>
    </source>
</reference>
<dbReference type="Proteomes" id="UP001610446">
    <property type="component" value="Unassembled WGS sequence"/>
</dbReference>
<dbReference type="Pfam" id="PF08613">
    <property type="entry name" value="Cyclin"/>
    <property type="match status" value="2"/>
</dbReference>
<protein>
    <submittedName>
        <fullName evidence="2">Cyclin</fullName>
    </submittedName>
</protein>
<dbReference type="CDD" id="cd20558">
    <property type="entry name" value="CYCLIN_ScPCL7-like"/>
    <property type="match status" value="1"/>
</dbReference>
<keyword evidence="3" id="KW-1185">Reference proteome</keyword>
<feature type="compositionally biased region" description="Polar residues" evidence="1">
    <location>
        <begin position="340"/>
        <end position="381"/>
    </location>
</feature>
<feature type="compositionally biased region" description="Low complexity" evidence="1">
    <location>
        <begin position="109"/>
        <end position="121"/>
    </location>
</feature>
<evidence type="ECO:0000256" key="1">
    <source>
        <dbReference type="SAM" id="MobiDB-lite"/>
    </source>
</evidence>
<sequence>MGSVVLNQPQSNHSSSYNMLGGAVPPSESVYRPSSRQSTQSSSHLDTGNTITTSSNNTPTFAAPPSVPAAGSAHFPSHDVPAYINRSSYSGSQSSSESSTLTPGPTPVQQQQSVSMNSSASGHPLRREPSPQTAAYSSHPSGYGGHSSSMATSTSGRRHTGSHSSPASPQLRPTLQSLRSLGGSEASSPSRIKIRDLSHIQSFASEEFLAQSQRSNVSGPWAQDRQFEISSMPVTDIIEMVAGLLTKITTTNDSHHEQVHRHIPPPDGANNLTPEASSVLAFHGKNVPSISIMSYLTRIHKYCPTTYEVFLSLLVYFDRMTEMVNKGQLDRLRRRWSRTGALQTEPTTRPGSSESSTAQRVHTSPIVTPPSSASITAQDPTSPSPISPTVNPQRDEDQLSHFFVVDSFNIHRLVIAGVTCASKFFSDVFYTNSRYAKVGGLPLVELNHLELQFLLLNDFRLSIPVEELEAYGTMLVEFYAREIIAQQQQQPQAGLPRPIPAPTMREHDSDAMYMRSREKRHPDQSEVRQTPTPP</sequence>
<dbReference type="InterPro" id="IPR013922">
    <property type="entry name" value="Cyclin_PHO80-like"/>
</dbReference>
<dbReference type="PANTHER" id="PTHR15615:SF94">
    <property type="entry name" value="PHO85 CYCLIN-6-RELATED"/>
    <property type="match status" value="1"/>
</dbReference>
<feature type="compositionally biased region" description="Low complexity" evidence="1">
    <location>
        <begin position="34"/>
        <end position="73"/>
    </location>
</feature>
<feature type="compositionally biased region" description="Polar residues" evidence="1">
    <location>
        <begin position="162"/>
        <end position="173"/>
    </location>
</feature>
<feature type="compositionally biased region" description="Low complexity" evidence="1">
    <location>
        <begin position="136"/>
        <end position="149"/>
    </location>
</feature>
<dbReference type="Gene3D" id="1.10.472.10">
    <property type="entry name" value="Cyclin-like"/>
    <property type="match status" value="1"/>
</dbReference>
<dbReference type="EMBL" id="JBFXLU010000003">
    <property type="protein sequence ID" value="KAL2857863.1"/>
    <property type="molecule type" value="Genomic_DNA"/>
</dbReference>
<feature type="region of interest" description="Disordered" evidence="1">
    <location>
        <begin position="489"/>
        <end position="534"/>
    </location>
</feature>
<comment type="caution">
    <text evidence="2">The sequence shown here is derived from an EMBL/GenBank/DDBJ whole genome shotgun (WGS) entry which is preliminary data.</text>
</comment>
<accession>A0ABR4L301</accession>
<organism evidence="2 3">
    <name type="scientific">Aspergillus pseudoustus</name>
    <dbReference type="NCBI Taxonomy" id="1810923"/>
    <lineage>
        <taxon>Eukaryota</taxon>
        <taxon>Fungi</taxon>
        <taxon>Dikarya</taxon>
        <taxon>Ascomycota</taxon>
        <taxon>Pezizomycotina</taxon>
        <taxon>Eurotiomycetes</taxon>
        <taxon>Eurotiomycetidae</taxon>
        <taxon>Eurotiales</taxon>
        <taxon>Aspergillaceae</taxon>
        <taxon>Aspergillus</taxon>
        <taxon>Aspergillus subgen. Nidulantes</taxon>
    </lineage>
</organism>
<gene>
    <name evidence="2" type="ORF">BJY01DRAFT_242273</name>
</gene>
<dbReference type="PANTHER" id="PTHR15615">
    <property type="match status" value="1"/>
</dbReference>